<dbReference type="Pfam" id="PF02770">
    <property type="entry name" value="Acyl-CoA_dh_M"/>
    <property type="match status" value="1"/>
</dbReference>
<evidence type="ECO:0000313" key="7">
    <source>
        <dbReference type="EMBL" id="KAK7033078.1"/>
    </source>
</evidence>
<evidence type="ECO:0000259" key="6">
    <source>
        <dbReference type="PROSITE" id="PS50255"/>
    </source>
</evidence>
<dbReference type="PANTHER" id="PTHR48228">
    <property type="entry name" value="SUCCINYL-COA--D-CITRAMALATE COA-TRANSFERASE"/>
    <property type="match status" value="1"/>
</dbReference>
<dbReference type="PROSITE" id="PS50255">
    <property type="entry name" value="CYTOCHROME_B5_2"/>
    <property type="match status" value="1"/>
</dbReference>
<dbReference type="InterPro" id="IPR023606">
    <property type="entry name" value="CoA-Trfase_III_dom_1_sf"/>
</dbReference>
<dbReference type="InterPro" id="IPR037069">
    <property type="entry name" value="AcylCoA_DH/ox_N_sf"/>
</dbReference>
<dbReference type="EMBL" id="JAWWNJ010000023">
    <property type="protein sequence ID" value="KAK7033078.1"/>
    <property type="molecule type" value="Genomic_DNA"/>
</dbReference>
<dbReference type="SUPFAM" id="SSF47203">
    <property type="entry name" value="Acyl-CoA dehydrogenase C-terminal domain-like"/>
    <property type="match status" value="1"/>
</dbReference>
<evidence type="ECO:0000256" key="3">
    <source>
        <dbReference type="ARBA" id="ARBA00009347"/>
    </source>
</evidence>
<dbReference type="SUPFAM" id="SSF56645">
    <property type="entry name" value="Acyl-CoA dehydrogenase NM domain-like"/>
    <property type="match status" value="1"/>
</dbReference>
<dbReference type="SUPFAM" id="SSF55856">
    <property type="entry name" value="Cytochrome b5-like heme/steroid binding domain"/>
    <property type="match status" value="1"/>
</dbReference>
<dbReference type="InterPro" id="IPR006089">
    <property type="entry name" value="Acyl-CoA_DH_CS"/>
</dbReference>
<name>A0AAW0C259_9AGAR</name>
<comment type="cofactor">
    <cofactor evidence="1">
        <name>FAD</name>
        <dbReference type="ChEBI" id="CHEBI:57692"/>
    </cofactor>
</comment>
<proteinExistence type="inferred from homology"/>
<evidence type="ECO:0000256" key="4">
    <source>
        <dbReference type="ARBA" id="ARBA00022630"/>
    </source>
</evidence>
<accession>A0AAW0C259</accession>
<keyword evidence="4" id="KW-0285">Flavoprotein</keyword>
<dbReference type="InterPro" id="IPR013786">
    <property type="entry name" value="AcylCoA_DH/ox_N"/>
</dbReference>
<evidence type="ECO:0000256" key="2">
    <source>
        <dbReference type="ARBA" id="ARBA00008383"/>
    </source>
</evidence>
<evidence type="ECO:0000313" key="8">
    <source>
        <dbReference type="Proteomes" id="UP001362999"/>
    </source>
</evidence>
<dbReference type="Pfam" id="PF02515">
    <property type="entry name" value="CoA_transf_3"/>
    <property type="match status" value="1"/>
</dbReference>
<comment type="caution">
    <text evidence="7">The sequence shown here is derived from an EMBL/GenBank/DDBJ whole genome shotgun (WGS) entry which is preliminary data.</text>
</comment>
<protein>
    <submittedName>
        <fullName evidence="7">Acyl-CoA dehydrogenase</fullName>
    </submittedName>
</protein>
<organism evidence="7 8">
    <name type="scientific">Favolaschia claudopus</name>
    <dbReference type="NCBI Taxonomy" id="2862362"/>
    <lineage>
        <taxon>Eukaryota</taxon>
        <taxon>Fungi</taxon>
        <taxon>Dikarya</taxon>
        <taxon>Basidiomycota</taxon>
        <taxon>Agaricomycotina</taxon>
        <taxon>Agaricomycetes</taxon>
        <taxon>Agaricomycetidae</taxon>
        <taxon>Agaricales</taxon>
        <taxon>Marasmiineae</taxon>
        <taxon>Mycenaceae</taxon>
        <taxon>Favolaschia</taxon>
    </lineage>
</organism>
<comment type="similarity">
    <text evidence="3">Belongs to the acyl-CoA dehydrogenase family.</text>
</comment>
<dbReference type="InterPro" id="IPR036250">
    <property type="entry name" value="AcylCo_DH-like_C"/>
</dbReference>
<dbReference type="PROSITE" id="PS00072">
    <property type="entry name" value="ACYL_COA_DH_1"/>
    <property type="match status" value="1"/>
</dbReference>
<dbReference type="Pfam" id="PF02771">
    <property type="entry name" value="Acyl-CoA_dh_N"/>
    <property type="match status" value="1"/>
</dbReference>
<evidence type="ECO:0000256" key="5">
    <source>
        <dbReference type="ARBA" id="ARBA00022827"/>
    </source>
</evidence>
<dbReference type="InterPro" id="IPR003673">
    <property type="entry name" value="CoA-Trfase_fam_III"/>
</dbReference>
<dbReference type="PANTHER" id="PTHR48228:SF5">
    <property type="entry name" value="ALPHA-METHYLACYL-COA RACEMASE"/>
    <property type="match status" value="1"/>
</dbReference>
<comment type="similarity">
    <text evidence="2">Belongs to the CoA-transferase III family.</text>
</comment>
<feature type="domain" description="Cytochrome b5 heme-binding" evidence="6">
    <location>
        <begin position="413"/>
        <end position="492"/>
    </location>
</feature>
<reference evidence="7 8" key="1">
    <citation type="journal article" date="2024" name="J Genomics">
        <title>Draft genome sequencing and assembly of Favolaschia claudopus CIRM-BRFM 2984 isolated from oak limbs.</title>
        <authorList>
            <person name="Navarro D."/>
            <person name="Drula E."/>
            <person name="Chaduli D."/>
            <person name="Cazenave R."/>
            <person name="Ahrendt S."/>
            <person name="Wang J."/>
            <person name="Lipzen A."/>
            <person name="Daum C."/>
            <person name="Barry K."/>
            <person name="Grigoriev I.V."/>
            <person name="Favel A."/>
            <person name="Rosso M.N."/>
            <person name="Martin F."/>
        </authorList>
    </citation>
    <scope>NUCLEOTIDE SEQUENCE [LARGE SCALE GENOMIC DNA]</scope>
    <source>
        <strain evidence="7 8">CIRM-BRFM 2984</strain>
    </source>
</reference>
<dbReference type="Gene3D" id="1.10.540.10">
    <property type="entry name" value="Acyl-CoA dehydrogenase/oxidase, N-terminal domain"/>
    <property type="match status" value="1"/>
</dbReference>
<dbReference type="Gene3D" id="3.40.50.10540">
    <property type="entry name" value="Crotonobetainyl-coa:carnitine coa-transferase, domain 1"/>
    <property type="match status" value="1"/>
</dbReference>
<dbReference type="Proteomes" id="UP001362999">
    <property type="component" value="Unassembled WGS sequence"/>
</dbReference>
<dbReference type="InterPro" id="IPR001199">
    <property type="entry name" value="Cyt_B5-like_heme/steroid-bd"/>
</dbReference>
<dbReference type="GO" id="GO:0003995">
    <property type="term" value="F:acyl-CoA dehydrogenase activity"/>
    <property type="evidence" value="ECO:0007669"/>
    <property type="project" value="InterPro"/>
</dbReference>
<dbReference type="Pfam" id="PF00441">
    <property type="entry name" value="Acyl-CoA_dh_1"/>
    <property type="match status" value="1"/>
</dbReference>
<dbReference type="InterPro" id="IPR006091">
    <property type="entry name" value="Acyl-CoA_Oxase/DH_mid-dom"/>
</dbReference>
<dbReference type="InterPro" id="IPR036400">
    <property type="entry name" value="Cyt_B5-like_heme/steroid_sf"/>
</dbReference>
<evidence type="ECO:0000256" key="1">
    <source>
        <dbReference type="ARBA" id="ARBA00001974"/>
    </source>
</evidence>
<dbReference type="AlphaFoldDB" id="A0AAW0C259"/>
<keyword evidence="8" id="KW-1185">Reference proteome</keyword>
<sequence length="904" mass="98006">MNSYCCGAISLDQPEPQRLSKTCVSLYRSLHTIHIPQFAGLAPGPFAGLILADNGASKSAAINPKIPSGKAALLRLIASADVLIDPFRPGVMERLGLGPEVFLGSQDSPGLNEKLVYARMIGWDMAGMSVSPLYRMPPTSQFQGHDINYLALSGVLSLLPGTADKPSFPINLLADFAGGGLTCAMGILLALIERGKSGRGQVVDADMVSGSRYLSSFPLLGLVSQSIHMSGTRGSRLLDGGAPFYNIYTCQDGRWMSVGCLEPAFFKAFIEGFVNAVPSGFSLDGWAPTSETQFNQDEWPKLKEYLTRGFATRERDYWAKVFHGTDACAVPVLSPEEAAALDASNSEIPVPHPRIAGSAELPGVRENPGPRSLKLRSGQHTREILGGLGLDDTQLNEMMREGAISINYSQAMSKQFTFEEVAKHNKPGDLWIVVDAKVYDLSKFQNMHPGGISVLSDEEVAGQDATESFFALHRQEVLERPQYKRLQIGVIAGEKSIIKGLVPGEISKVPYAEPSWLVEGFHSPYFSENHRKFQAAVRKFVDAEIYPEAQIKEEDGSKISPELVQKMTALNFHAMRMGPGKHLKGLTLMNGLLIINQEIARCGARGYGDGLLSGKVIGLPPVLNFGSDELKARVVPEVLSGKKFICLAISEAQAGSDVMGLQTTAVKSEDGKEWIINGPTFADYFTVGCKTEDGFTVILVERGEGVETKAIKTSYSASAGTAFITFDNARAPVGNTLGEEGGGIFVMLSNFNHERWVMCCSSARAQRGIGEWTAQRKAFGKPLNSLAVIRAKLAAMISRAESTQNWLENITYQMCNMSYKQQAGKLAGQIAFLKAYSTSCGQETAKDAVQIFGGRGITRTGMGRFIEHYHRTIAFDALLGGAEDVLRDLGVRQALRSMPKDAKL</sequence>
<dbReference type="InterPro" id="IPR050509">
    <property type="entry name" value="CoA-transferase_III"/>
</dbReference>
<dbReference type="InterPro" id="IPR044855">
    <property type="entry name" value="CoA-Trfase_III_dom3_sf"/>
</dbReference>
<dbReference type="Gene3D" id="3.10.120.10">
    <property type="entry name" value="Cytochrome b5-like heme/steroid binding domain"/>
    <property type="match status" value="1"/>
</dbReference>
<dbReference type="Pfam" id="PF00173">
    <property type="entry name" value="Cyt-b5"/>
    <property type="match status" value="1"/>
</dbReference>
<dbReference type="InterPro" id="IPR009075">
    <property type="entry name" value="AcylCo_DH/oxidase_C"/>
</dbReference>
<gene>
    <name evidence="7" type="ORF">R3P38DRAFT_3313150</name>
</gene>
<dbReference type="SUPFAM" id="SSF89796">
    <property type="entry name" value="CoA-transferase family III (CaiB/BaiF)"/>
    <property type="match status" value="1"/>
</dbReference>
<dbReference type="Gene3D" id="1.20.140.10">
    <property type="entry name" value="Butyryl-CoA Dehydrogenase, subunit A, domain 3"/>
    <property type="match status" value="1"/>
</dbReference>
<dbReference type="SMART" id="SM01117">
    <property type="entry name" value="Cyt-b5"/>
    <property type="match status" value="1"/>
</dbReference>
<dbReference type="GO" id="GO:0050660">
    <property type="term" value="F:flavin adenine dinucleotide binding"/>
    <property type="evidence" value="ECO:0007669"/>
    <property type="project" value="InterPro"/>
</dbReference>
<dbReference type="InterPro" id="IPR009100">
    <property type="entry name" value="AcylCoA_DH/oxidase_NM_dom_sf"/>
</dbReference>
<keyword evidence="5" id="KW-0274">FAD</keyword>
<dbReference type="InterPro" id="IPR046373">
    <property type="entry name" value="Acyl-CoA_Oxase/DH_mid-dom_sf"/>
</dbReference>
<dbReference type="Gene3D" id="2.40.110.10">
    <property type="entry name" value="Butyryl-CoA Dehydrogenase, subunit A, domain 2"/>
    <property type="match status" value="1"/>
</dbReference>
<dbReference type="Gene3D" id="3.30.1540.10">
    <property type="entry name" value="formyl-coa transferase, domain 3"/>
    <property type="match status" value="1"/>
</dbReference>